<dbReference type="STRING" id="1173111.SAMN05444955_10947"/>
<evidence type="ECO:0000256" key="6">
    <source>
        <dbReference type="PIRSR" id="PIRSR617867-1"/>
    </source>
</evidence>
<dbReference type="OrthoDB" id="9784339at2"/>
<feature type="domain" description="Phosphotyrosine protein phosphatase I" evidence="7">
    <location>
        <begin position="3"/>
        <end position="149"/>
    </location>
</feature>
<evidence type="ECO:0000256" key="1">
    <source>
        <dbReference type="ARBA" id="ARBA00011063"/>
    </source>
</evidence>
<sequence length="157" mass="17963">MQISVLFVCLGNICRSPMAEAVFRHYVEQEGLSGKIRVDSAGTGNWHIGEPPHHGTRNKLKEKGISYEGIRARQVRKDDFDEFTYIIGMDESNIASLRKLAGSQDAHIYRFVDLIPGTTYREVPDPWYTGDFDETYQLVSEGCLELLKMIKREHKLN</sequence>
<feature type="active site" description="Nucleophile" evidence="6">
    <location>
        <position position="9"/>
    </location>
</feature>
<dbReference type="Gene3D" id="3.40.50.2300">
    <property type="match status" value="1"/>
</dbReference>
<dbReference type="EMBL" id="FOCQ01000009">
    <property type="protein sequence ID" value="SEN34637.1"/>
    <property type="molecule type" value="Genomic_DNA"/>
</dbReference>
<dbReference type="SUPFAM" id="SSF52788">
    <property type="entry name" value="Phosphotyrosine protein phosphatases I"/>
    <property type="match status" value="1"/>
</dbReference>
<evidence type="ECO:0000256" key="4">
    <source>
        <dbReference type="ARBA" id="ARBA00022912"/>
    </source>
</evidence>
<accession>A0A1H8FTQ2</accession>
<dbReference type="PRINTS" id="PR00719">
    <property type="entry name" value="LMWPTPASE"/>
</dbReference>
<dbReference type="RefSeq" id="WP_089969176.1">
    <property type="nucleotide sequence ID" value="NZ_FOCQ01000009.1"/>
</dbReference>
<keyword evidence="4" id="KW-0904">Protein phosphatase</keyword>
<dbReference type="InterPro" id="IPR050438">
    <property type="entry name" value="LMW_PTPase"/>
</dbReference>
<dbReference type="InterPro" id="IPR017867">
    <property type="entry name" value="Tyr_phospatase_low_mol_wt"/>
</dbReference>
<dbReference type="GO" id="GO:0004725">
    <property type="term" value="F:protein tyrosine phosphatase activity"/>
    <property type="evidence" value="ECO:0007669"/>
    <property type="project" value="UniProtKB-EC"/>
</dbReference>
<reference evidence="8 9" key="1">
    <citation type="submission" date="2016-10" db="EMBL/GenBank/DDBJ databases">
        <authorList>
            <person name="de Groot N.N."/>
        </authorList>
    </citation>
    <scope>NUCLEOTIDE SEQUENCE [LARGE SCALE GENOMIC DNA]</scope>
    <source>
        <strain evidence="8 9">DSM 46701</strain>
    </source>
</reference>
<dbReference type="CDD" id="cd16343">
    <property type="entry name" value="LMWPTP"/>
    <property type="match status" value="1"/>
</dbReference>
<dbReference type="PANTHER" id="PTHR11717">
    <property type="entry name" value="LOW MOLECULAR WEIGHT PROTEIN TYROSINE PHOSPHATASE"/>
    <property type="match status" value="1"/>
</dbReference>
<comment type="similarity">
    <text evidence="1">Belongs to the low molecular weight phosphotyrosine protein phosphatase family.</text>
</comment>
<dbReference type="SMART" id="SM00226">
    <property type="entry name" value="LMWPc"/>
    <property type="match status" value="1"/>
</dbReference>
<dbReference type="FunFam" id="3.40.50.2300:FF:000113">
    <property type="entry name" value="Low molecular weight protein-tyrosine-phosphatase"/>
    <property type="match status" value="1"/>
</dbReference>
<comment type="catalytic activity">
    <reaction evidence="5">
        <text>O-phospho-L-tyrosyl-[protein] + H2O = L-tyrosyl-[protein] + phosphate</text>
        <dbReference type="Rhea" id="RHEA:10684"/>
        <dbReference type="Rhea" id="RHEA-COMP:10136"/>
        <dbReference type="Rhea" id="RHEA-COMP:20101"/>
        <dbReference type="ChEBI" id="CHEBI:15377"/>
        <dbReference type="ChEBI" id="CHEBI:43474"/>
        <dbReference type="ChEBI" id="CHEBI:46858"/>
        <dbReference type="ChEBI" id="CHEBI:61978"/>
        <dbReference type="EC" id="3.1.3.48"/>
    </reaction>
</comment>
<keyword evidence="3" id="KW-0378">Hydrolase</keyword>
<evidence type="ECO:0000256" key="2">
    <source>
        <dbReference type="ARBA" id="ARBA00013064"/>
    </source>
</evidence>
<proteinExistence type="inferred from homology"/>
<gene>
    <name evidence="8" type="ORF">SAMN05444955_10947</name>
</gene>
<feature type="active site" description="Proton donor" evidence="6">
    <location>
        <position position="125"/>
    </location>
</feature>
<dbReference type="Pfam" id="PF01451">
    <property type="entry name" value="LMWPc"/>
    <property type="match status" value="1"/>
</dbReference>
<dbReference type="Proteomes" id="UP000199695">
    <property type="component" value="Unassembled WGS sequence"/>
</dbReference>
<evidence type="ECO:0000256" key="5">
    <source>
        <dbReference type="ARBA" id="ARBA00051722"/>
    </source>
</evidence>
<name>A0A1H8FTQ2_9BACL</name>
<dbReference type="PANTHER" id="PTHR11717:SF7">
    <property type="entry name" value="LOW MOLECULAR WEIGHT PHOSPHOTYROSINE PROTEIN PHOSPHATASE"/>
    <property type="match status" value="1"/>
</dbReference>
<feature type="active site" evidence="6">
    <location>
        <position position="15"/>
    </location>
</feature>
<organism evidence="8 9">
    <name type="scientific">Lihuaxuella thermophila</name>
    <dbReference type="NCBI Taxonomy" id="1173111"/>
    <lineage>
        <taxon>Bacteria</taxon>
        <taxon>Bacillati</taxon>
        <taxon>Bacillota</taxon>
        <taxon>Bacilli</taxon>
        <taxon>Bacillales</taxon>
        <taxon>Thermoactinomycetaceae</taxon>
        <taxon>Lihuaxuella</taxon>
    </lineage>
</organism>
<protein>
    <recommendedName>
        <fullName evidence="2">protein-tyrosine-phosphatase</fullName>
        <ecNumber evidence="2">3.1.3.48</ecNumber>
    </recommendedName>
</protein>
<keyword evidence="9" id="KW-1185">Reference proteome</keyword>
<evidence type="ECO:0000313" key="8">
    <source>
        <dbReference type="EMBL" id="SEN34637.1"/>
    </source>
</evidence>
<dbReference type="EC" id="3.1.3.48" evidence="2"/>
<dbReference type="AlphaFoldDB" id="A0A1H8FTQ2"/>
<dbReference type="InterPro" id="IPR036196">
    <property type="entry name" value="Ptyr_pPase_sf"/>
</dbReference>
<dbReference type="InterPro" id="IPR023485">
    <property type="entry name" value="Ptyr_pPase"/>
</dbReference>
<evidence type="ECO:0000259" key="7">
    <source>
        <dbReference type="SMART" id="SM00226"/>
    </source>
</evidence>
<evidence type="ECO:0000256" key="3">
    <source>
        <dbReference type="ARBA" id="ARBA00022801"/>
    </source>
</evidence>
<evidence type="ECO:0000313" key="9">
    <source>
        <dbReference type="Proteomes" id="UP000199695"/>
    </source>
</evidence>